<protein>
    <submittedName>
        <fullName evidence="4">Uncharacterized protein</fullName>
    </submittedName>
</protein>
<keyword evidence="1" id="KW-0732">Signal</keyword>
<proteinExistence type="inferred from homology"/>
<organism evidence="4 5">
    <name type="scientific">Ranatra chinensis</name>
    <dbReference type="NCBI Taxonomy" id="642074"/>
    <lineage>
        <taxon>Eukaryota</taxon>
        <taxon>Metazoa</taxon>
        <taxon>Ecdysozoa</taxon>
        <taxon>Arthropoda</taxon>
        <taxon>Hexapoda</taxon>
        <taxon>Insecta</taxon>
        <taxon>Pterygota</taxon>
        <taxon>Neoptera</taxon>
        <taxon>Paraneoptera</taxon>
        <taxon>Hemiptera</taxon>
        <taxon>Heteroptera</taxon>
        <taxon>Panheteroptera</taxon>
        <taxon>Nepomorpha</taxon>
        <taxon>Nepidae</taxon>
        <taxon>Ranatrinae</taxon>
        <taxon>Ranatra</taxon>
    </lineage>
</organism>
<dbReference type="InterPro" id="IPR010562">
    <property type="entry name" value="Haemolymph_juvenile_hormone-bd"/>
</dbReference>
<reference evidence="4 5" key="1">
    <citation type="submission" date="2024-07" db="EMBL/GenBank/DDBJ databases">
        <title>Chromosome-level genome assembly of the water stick insect Ranatra chinensis (Heteroptera: Nepidae).</title>
        <authorList>
            <person name="Liu X."/>
        </authorList>
    </citation>
    <scope>NUCLEOTIDE SEQUENCE [LARGE SCALE GENOMIC DNA]</scope>
    <source>
        <strain evidence="4">Cailab_2021Rc</strain>
        <tissue evidence="4">Muscle</tissue>
    </source>
</reference>
<evidence type="ECO:0000256" key="3">
    <source>
        <dbReference type="ARBA" id="ARBA00060902"/>
    </source>
</evidence>
<keyword evidence="5" id="KW-1185">Reference proteome</keyword>
<dbReference type="Pfam" id="PF06585">
    <property type="entry name" value="JHBP"/>
    <property type="match status" value="1"/>
</dbReference>
<comment type="similarity">
    <text evidence="3">Belongs to the TO family.</text>
</comment>
<evidence type="ECO:0000313" key="5">
    <source>
        <dbReference type="Proteomes" id="UP001558652"/>
    </source>
</evidence>
<accession>A0ABD0YZE4</accession>
<comment type="caution">
    <text evidence="4">The sequence shown here is derived from an EMBL/GenBank/DDBJ whole genome shotgun (WGS) entry which is preliminary data.</text>
</comment>
<dbReference type="InterPro" id="IPR038606">
    <property type="entry name" value="To_sf"/>
</dbReference>
<dbReference type="PANTHER" id="PTHR11008">
    <property type="entry name" value="PROTEIN TAKEOUT-LIKE PROTEIN"/>
    <property type="match status" value="1"/>
</dbReference>
<evidence type="ECO:0000256" key="2">
    <source>
        <dbReference type="ARBA" id="ARBA00023108"/>
    </source>
</evidence>
<evidence type="ECO:0000256" key="1">
    <source>
        <dbReference type="ARBA" id="ARBA00022729"/>
    </source>
</evidence>
<dbReference type="GO" id="GO:0007623">
    <property type="term" value="P:circadian rhythm"/>
    <property type="evidence" value="ECO:0007669"/>
    <property type="project" value="UniProtKB-ARBA"/>
</dbReference>
<dbReference type="Gene3D" id="3.15.10.30">
    <property type="entry name" value="Haemolymph juvenile hormone binding protein"/>
    <property type="match status" value="1"/>
</dbReference>
<sequence length="192" mass="21449">MPEYKVPSIEPLHIDKLIAGDGIGITVTTTNIEVYGCSNFTINRMDADLPGCKFDFDISFDHLKITGKYNIDGRILLIPIKGQGTMGSDVYDAKAKCSLKCELFKEKGSNDDFAHFTGLEMAIDVNKGKLHLDNLFGNERLLGEVINTAINLNFRQFIEELKPLIQKTLSEFMLVTANNIISGYTYETVFPN</sequence>
<name>A0ABD0YZE4_9HEMI</name>
<dbReference type="FunFam" id="3.15.10.30:FF:000001">
    <property type="entry name" value="Takeout-like protein 1"/>
    <property type="match status" value="1"/>
</dbReference>
<evidence type="ECO:0000313" key="4">
    <source>
        <dbReference type="EMBL" id="KAL1140599.1"/>
    </source>
</evidence>
<dbReference type="AlphaFoldDB" id="A0ABD0YZE4"/>
<dbReference type="SMART" id="SM00700">
    <property type="entry name" value="JHBP"/>
    <property type="match status" value="1"/>
</dbReference>
<dbReference type="EMBL" id="JBFDAA010000001">
    <property type="protein sequence ID" value="KAL1140599.1"/>
    <property type="molecule type" value="Genomic_DNA"/>
</dbReference>
<dbReference type="PANTHER" id="PTHR11008:SF14">
    <property type="entry name" value="CIRCADIAN CLOCK-CONTROLLED PROTEIN-LIKE PROTEIN"/>
    <property type="match status" value="1"/>
</dbReference>
<keyword evidence="2" id="KW-0090">Biological rhythms</keyword>
<gene>
    <name evidence="4" type="ORF">AAG570_000529</name>
</gene>
<dbReference type="Proteomes" id="UP001558652">
    <property type="component" value="Unassembled WGS sequence"/>
</dbReference>